<evidence type="ECO:0000313" key="4">
    <source>
        <dbReference type="EMBL" id="KAL2869120.1"/>
    </source>
</evidence>
<keyword evidence="2" id="KW-0378">Hydrolase</keyword>
<dbReference type="InterPro" id="IPR023631">
    <property type="entry name" value="Amidase_dom"/>
</dbReference>
<dbReference type="PIRSF" id="PIRSF001221">
    <property type="entry name" value="Amidase_fungi"/>
    <property type="match status" value="1"/>
</dbReference>
<evidence type="ECO:0000256" key="2">
    <source>
        <dbReference type="ARBA" id="ARBA00022801"/>
    </source>
</evidence>
<accession>A0ABR4LX54</accession>
<dbReference type="Proteomes" id="UP001610432">
    <property type="component" value="Unassembled WGS sequence"/>
</dbReference>
<feature type="domain" description="Amidase" evidence="3">
    <location>
        <begin position="79"/>
        <end position="526"/>
    </location>
</feature>
<dbReference type="SUPFAM" id="SSF75304">
    <property type="entry name" value="Amidase signature (AS) enzymes"/>
    <property type="match status" value="1"/>
</dbReference>
<comment type="caution">
    <text evidence="4">The sequence shown here is derived from an EMBL/GenBank/DDBJ whole genome shotgun (WGS) entry which is preliminary data.</text>
</comment>
<dbReference type="Gene3D" id="3.90.1300.10">
    <property type="entry name" value="Amidase signature (AS) domain"/>
    <property type="match status" value="1"/>
</dbReference>
<evidence type="ECO:0000259" key="3">
    <source>
        <dbReference type="Pfam" id="PF01425"/>
    </source>
</evidence>
<proteinExistence type="inferred from homology"/>
<evidence type="ECO:0000256" key="1">
    <source>
        <dbReference type="ARBA" id="ARBA00009199"/>
    </source>
</evidence>
<reference evidence="4 5" key="1">
    <citation type="submission" date="2024-07" db="EMBL/GenBank/DDBJ databases">
        <title>Section-level genome sequencing and comparative genomics of Aspergillus sections Usti and Cavernicolus.</title>
        <authorList>
            <consortium name="Lawrence Berkeley National Laboratory"/>
            <person name="Nybo J.L."/>
            <person name="Vesth T.C."/>
            <person name="Theobald S."/>
            <person name="Frisvad J.C."/>
            <person name="Larsen T.O."/>
            <person name="Kjaerboelling I."/>
            <person name="Rothschild-Mancinelli K."/>
            <person name="Lyhne E.K."/>
            <person name="Kogle M.E."/>
            <person name="Barry K."/>
            <person name="Clum A."/>
            <person name="Na H."/>
            <person name="Ledsgaard L."/>
            <person name="Lin J."/>
            <person name="Lipzen A."/>
            <person name="Kuo A."/>
            <person name="Riley R."/>
            <person name="Mondo S."/>
            <person name="Labutti K."/>
            <person name="Haridas S."/>
            <person name="Pangalinan J."/>
            <person name="Salamov A.A."/>
            <person name="Simmons B.A."/>
            <person name="Magnuson J.K."/>
            <person name="Chen J."/>
            <person name="Drula E."/>
            <person name="Henrissat B."/>
            <person name="Wiebenga A."/>
            <person name="Lubbers R.J."/>
            <person name="Gomes A.C."/>
            <person name="Macurrencykelacurrency M.R."/>
            <person name="Stajich J."/>
            <person name="Grigoriev I.V."/>
            <person name="Mortensen U.H."/>
            <person name="De Vries R.P."/>
            <person name="Baker S.E."/>
            <person name="Andersen M.R."/>
        </authorList>
    </citation>
    <scope>NUCLEOTIDE SEQUENCE [LARGE SCALE GENOMIC DNA]</scope>
    <source>
        <strain evidence="4 5">CBS 449.75</strain>
    </source>
</reference>
<keyword evidence="5" id="KW-1185">Reference proteome</keyword>
<dbReference type="PANTHER" id="PTHR46072">
    <property type="entry name" value="AMIDASE-RELATED-RELATED"/>
    <property type="match status" value="1"/>
</dbReference>
<evidence type="ECO:0000313" key="5">
    <source>
        <dbReference type="Proteomes" id="UP001610432"/>
    </source>
</evidence>
<name>A0ABR4LX54_9EURO</name>
<dbReference type="EMBL" id="JBFXLQ010000011">
    <property type="protein sequence ID" value="KAL2869120.1"/>
    <property type="molecule type" value="Genomic_DNA"/>
</dbReference>
<dbReference type="InterPro" id="IPR036928">
    <property type="entry name" value="AS_sf"/>
</dbReference>
<comment type="similarity">
    <text evidence="1">Belongs to the amidase family.</text>
</comment>
<protein>
    <submittedName>
        <fullName evidence="4">Amidase signature domain-containing protein</fullName>
    </submittedName>
</protein>
<dbReference type="RefSeq" id="XP_070888099.1">
    <property type="nucleotide sequence ID" value="XM_071028688.1"/>
</dbReference>
<dbReference type="PANTHER" id="PTHR46072:SF5">
    <property type="entry name" value="GENERAL AMIDASE-C"/>
    <property type="match status" value="1"/>
</dbReference>
<sequence length="545" mass="59065">MSTDWQDKAQRKREELASKIPPEWRLSSKLLEKANSTDSLLGIPRESGILSDREIIITENSDATGLLERLTSGELTASEVATAFCKRAAIAQQLTCCLTEIFFDQAFARAQELDRQFAKTGKPVGPLHGIPISLKDSYNVAGVHTTLGYVSFLDRPPLTFNSPMVDILLRAGAVIYVKTHLPQTMMTADSHTNVFGRTRNPHSRYLTAGGSCGGEGALIAMRGSILGVGTDVAGSVRIPSLCCGTVGFKASVGRLPFAGQTPPGRIGLAGGIAVALGPLCTSTRDAELFFRTVVSSQPEDMDDNSLGFPYIEPPQVKPQLTIGILPEDPAYPLHPSMYRTITTAARKLGAAGHCIVNLSPDDIPSLAEICALASRFFNMDPDRTPLRNVKNGGEPFIPSLHMIYNLESDAPEPNLRQLYDLNVAKAQAAAKIRQAWLKSGVDVILGPAYQSCAPLHDTYGNAVYTVVWNLVDYPACVIPLGRANKASDAEFVRDVVYTPEYHPERVEGAPCHVQVIGRRLKDEVLLQHAKVIERVLAEDGEVAHT</sequence>
<gene>
    <name evidence="4" type="ORF">BJX67DRAFT_348857</name>
</gene>
<dbReference type="GeneID" id="98143760"/>
<dbReference type="Pfam" id="PF01425">
    <property type="entry name" value="Amidase"/>
    <property type="match status" value="1"/>
</dbReference>
<organism evidence="4 5">
    <name type="scientific">Aspergillus lucknowensis</name>
    <dbReference type="NCBI Taxonomy" id="176173"/>
    <lineage>
        <taxon>Eukaryota</taxon>
        <taxon>Fungi</taxon>
        <taxon>Dikarya</taxon>
        <taxon>Ascomycota</taxon>
        <taxon>Pezizomycotina</taxon>
        <taxon>Eurotiomycetes</taxon>
        <taxon>Eurotiomycetidae</taxon>
        <taxon>Eurotiales</taxon>
        <taxon>Aspergillaceae</taxon>
        <taxon>Aspergillus</taxon>
        <taxon>Aspergillus subgen. Nidulantes</taxon>
    </lineage>
</organism>